<keyword evidence="2" id="KW-1185">Reference proteome</keyword>
<sequence>MCHDLLTVHTIEKYFMPIVEIVPSFLDNLTDDELKKEAKNETKNDALSGIV</sequence>
<keyword evidence="1" id="KW-0378">Hydrolase</keyword>
<dbReference type="OrthoDB" id="289038at2759"/>
<reference evidence="1 2" key="1">
    <citation type="submission" date="2013-11" db="EMBL/GenBank/DDBJ databases">
        <title>Genome sequencing of Stegodyphus mimosarum.</title>
        <authorList>
            <person name="Bechsgaard J."/>
        </authorList>
    </citation>
    <scope>NUCLEOTIDE SEQUENCE [LARGE SCALE GENOMIC DNA]</scope>
</reference>
<evidence type="ECO:0000313" key="2">
    <source>
        <dbReference type="Proteomes" id="UP000054359"/>
    </source>
</evidence>
<dbReference type="AlphaFoldDB" id="A0A087TBR1"/>
<accession>A0A087TBR1</accession>
<gene>
    <name evidence="1" type="ORF">X975_20008</name>
</gene>
<evidence type="ECO:0000313" key="1">
    <source>
        <dbReference type="EMBL" id="KFM62550.1"/>
    </source>
</evidence>
<dbReference type="Proteomes" id="UP000054359">
    <property type="component" value="Unassembled WGS sequence"/>
</dbReference>
<organism evidence="1 2">
    <name type="scientific">Stegodyphus mimosarum</name>
    <name type="common">African social velvet spider</name>
    <dbReference type="NCBI Taxonomy" id="407821"/>
    <lineage>
        <taxon>Eukaryota</taxon>
        <taxon>Metazoa</taxon>
        <taxon>Ecdysozoa</taxon>
        <taxon>Arthropoda</taxon>
        <taxon>Chelicerata</taxon>
        <taxon>Arachnida</taxon>
        <taxon>Araneae</taxon>
        <taxon>Araneomorphae</taxon>
        <taxon>Entelegynae</taxon>
        <taxon>Eresoidea</taxon>
        <taxon>Eresidae</taxon>
        <taxon>Stegodyphus</taxon>
    </lineage>
</organism>
<feature type="non-terminal residue" evidence="1">
    <location>
        <position position="51"/>
    </location>
</feature>
<dbReference type="EMBL" id="KK114486">
    <property type="protein sequence ID" value="KFM62550.1"/>
    <property type="molecule type" value="Genomic_DNA"/>
</dbReference>
<dbReference type="STRING" id="407821.A0A087TBR1"/>
<dbReference type="GO" id="GO:0016787">
    <property type="term" value="F:hydrolase activity"/>
    <property type="evidence" value="ECO:0007669"/>
    <property type="project" value="UniProtKB-KW"/>
</dbReference>
<name>A0A087TBR1_STEMI</name>
<proteinExistence type="predicted"/>
<protein>
    <submittedName>
        <fullName evidence="1">Putative ubiquitin carboxyl-terminal hydrolase FAF-X</fullName>
    </submittedName>
</protein>